<proteinExistence type="inferred from homology"/>
<dbReference type="Proteomes" id="UP001161247">
    <property type="component" value="Chromosome 5"/>
</dbReference>
<dbReference type="PANTHER" id="PTHR11926:SF1374">
    <property type="entry name" value="UDP-GLYCOSYLTRANSFERASE 76F1-RELATED"/>
    <property type="match status" value="1"/>
</dbReference>
<gene>
    <name evidence="2" type="ORF">OLC1_LOCUS15311</name>
</gene>
<dbReference type="AlphaFoldDB" id="A0AAV1DGB2"/>
<sequence>MAKLRVKKRSVVLIPYTYQGHVTPMLQLGKILHSKGFSVIVAHPDFNSPNPSNHPEFVFLPLEANLSGLDTSNDILGVMSAMNQSCKAPLVDYLVPMIKDQEKYGQISCIIYDILMGFGNSVAVQLKIPSLVLSTCSAFYMQTYRIVLKLQAQNQIPLREEKMLEPVPELHALRYKDLVAPVNVKVDDVVMDFFTAMANIGSSVGIIWNTEEVLDRFALEEFRQSYKVPSFAIEQTTDRGFIERTIKRVMVDDEGKEIRQKMTELKQSLEVSIQKGGSSCKSLDDLTEFICSFPLIN</sequence>
<keyword evidence="3" id="KW-1185">Reference proteome</keyword>
<dbReference type="FunFam" id="3.40.50.2000:FF:000120">
    <property type="entry name" value="UDP-glycosyltransferase 76C1"/>
    <property type="match status" value="1"/>
</dbReference>
<dbReference type="GO" id="GO:0080043">
    <property type="term" value="F:quercetin 3-O-glucosyltransferase activity"/>
    <property type="evidence" value="ECO:0007669"/>
    <property type="project" value="TreeGrafter"/>
</dbReference>
<dbReference type="PANTHER" id="PTHR11926">
    <property type="entry name" value="GLUCOSYL/GLUCURONOSYL TRANSFERASES"/>
    <property type="match status" value="1"/>
</dbReference>
<evidence type="ECO:0000313" key="2">
    <source>
        <dbReference type="EMBL" id="CAI9106870.1"/>
    </source>
</evidence>
<accession>A0AAV1DGB2</accession>
<evidence type="ECO:0000256" key="1">
    <source>
        <dbReference type="ARBA" id="ARBA00009995"/>
    </source>
</evidence>
<dbReference type="GO" id="GO:0080044">
    <property type="term" value="F:quercetin 7-O-glucosyltransferase activity"/>
    <property type="evidence" value="ECO:0007669"/>
    <property type="project" value="TreeGrafter"/>
</dbReference>
<comment type="similarity">
    <text evidence="1">Belongs to the UDP-glycosyltransferase family.</text>
</comment>
<organism evidence="2 3">
    <name type="scientific">Oldenlandia corymbosa var. corymbosa</name>
    <dbReference type="NCBI Taxonomy" id="529605"/>
    <lineage>
        <taxon>Eukaryota</taxon>
        <taxon>Viridiplantae</taxon>
        <taxon>Streptophyta</taxon>
        <taxon>Embryophyta</taxon>
        <taxon>Tracheophyta</taxon>
        <taxon>Spermatophyta</taxon>
        <taxon>Magnoliopsida</taxon>
        <taxon>eudicotyledons</taxon>
        <taxon>Gunneridae</taxon>
        <taxon>Pentapetalae</taxon>
        <taxon>asterids</taxon>
        <taxon>lamiids</taxon>
        <taxon>Gentianales</taxon>
        <taxon>Rubiaceae</taxon>
        <taxon>Rubioideae</taxon>
        <taxon>Spermacoceae</taxon>
        <taxon>Hedyotis-Oldenlandia complex</taxon>
        <taxon>Oldenlandia</taxon>
    </lineage>
</organism>
<reference evidence="2" key="1">
    <citation type="submission" date="2023-03" db="EMBL/GenBank/DDBJ databases">
        <authorList>
            <person name="Julca I."/>
        </authorList>
    </citation>
    <scope>NUCLEOTIDE SEQUENCE</scope>
</reference>
<evidence type="ECO:0000313" key="3">
    <source>
        <dbReference type="Proteomes" id="UP001161247"/>
    </source>
</evidence>
<name>A0AAV1DGB2_OLDCO</name>
<protein>
    <submittedName>
        <fullName evidence="2">OLC1v1006109C1</fullName>
    </submittedName>
</protein>
<dbReference type="EMBL" id="OX459122">
    <property type="protein sequence ID" value="CAI9106870.1"/>
    <property type="molecule type" value="Genomic_DNA"/>
</dbReference>
<dbReference type="SUPFAM" id="SSF53756">
    <property type="entry name" value="UDP-Glycosyltransferase/glycogen phosphorylase"/>
    <property type="match status" value="2"/>
</dbReference>
<dbReference type="Gene3D" id="3.40.50.2000">
    <property type="entry name" value="Glycogen Phosphorylase B"/>
    <property type="match status" value="3"/>
</dbReference>